<sequence>MPSVDQMHSRRQLPAIRTAEAPPSDMTPSRSRTEPPVPEQQQRERSGLQRRLHSNSLRHRAFTSSRDHHRQSAKVTVQSAIELKPPISFDAFLRRDRKSPDSSRRGSGGQQLSQQQIQQNGWIAQQQAKEAERRKVKPLDVRKAKEENAFREKELRDSLKGVEEIAMSSTRQLDDTYYSILENASMLRSTVASLQQLAEESRRMHSTFQEDTAKLQEDTQKNLVAFHNFEGQEKMINDLVGQLKNSKTRTGKLNDRLEQCRNRVEAFERRENARQKSRRKNWGIVWAVVLGFVVFVVAVITAKNRSIVGTKVYHVAKVLDSLGNEVGATITGALKPSASPSEDPYLKRLFDQL</sequence>
<reference evidence="3" key="1">
    <citation type="submission" date="2023-11" db="EMBL/GenBank/DDBJ databases">
        <authorList>
            <person name="Alioto T."/>
            <person name="Alioto T."/>
            <person name="Gomez Garrido J."/>
        </authorList>
    </citation>
    <scope>NUCLEOTIDE SEQUENCE</scope>
</reference>
<evidence type="ECO:0000313" key="4">
    <source>
        <dbReference type="Proteomes" id="UP001296104"/>
    </source>
</evidence>
<accession>A0AAI8Z180</accession>
<gene>
    <name evidence="3" type="ORF">LECACI_7A005732</name>
</gene>
<dbReference type="EMBL" id="CAVMBE010000038">
    <property type="protein sequence ID" value="CAK4030574.1"/>
    <property type="molecule type" value="Genomic_DNA"/>
</dbReference>
<evidence type="ECO:0000256" key="1">
    <source>
        <dbReference type="SAM" id="MobiDB-lite"/>
    </source>
</evidence>
<organism evidence="3 4">
    <name type="scientific">Lecanosticta acicola</name>
    <dbReference type="NCBI Taxonomy" id="111012"/>
    <lineage>
        <taxon>Eukaryota</taxon>
        <taxon>Fungi</taxon>
        <taxon>Dikarya</taxon>
        <taxon>Ascomycota</taxon>
        <taxon>Pezizomycotina</taxon>
        <taxon>Dothideomycetes</taxon>
        <taxon>Dothideomycetidae</taxon>
        <taxon>Mycosphaerellales</taxon>
        <taxon>Mycosphaerellaceae</taxon>
        <taxon>Lecanosticta</taxon>
    </lineage>
</organism>
<name>A0AAI8Z180_9PEZI</name>
<feature type="compositionally biased region" description="Basic residues" evidence="1">
    <location>
        <begin position="48"/>
        <end position="72"/>
    </location>
</feature>
<keyword evidence="4" id="KW-1185">Reference proteome</keyword>
<evidence type="ECO:0000313" key="3">
    <source>
        <dbReference type="EMBL" id="CAK4030574.1"/>
    </source>
</evidence>
<dbReference type="Proteomes" id="UP001296104">
    <property type="component" value="Unassembled WGS sequence"/>
</dbReference>
<dbReference type="AlphaFoldDB" id="A0AAI8Z180"/>
<comment type="caution">
    <text evidence="3">The sequence shown here is derived from an EMBL/GenBank/DDBJ whole genome shotgun (WGS) entry which is preliminary data.</text>
</comment>
<keyword evidence="2" id="KW-1133">Transmembrane helix</keyword>
<keyword evidence="2" id="KW-0812">Transmembrane</keyword>
<proteinExistence type="predicted"/>
<feature type="region of interest" description="Disordered" evidence="1">
    <location>
        <begin position="91"/>
        <end position="137"/>
    </location>
</feature>
<protein>
    <submittedName>
        <fullName evidence="3">Uncharacterized protein</fullName>
    </submittedName>
</protein>
<feature type="transmembrane region" description="Helical" evidence="2">
    <location>
        <begin position="282"/>
        <end position="302"/>
    </location>
</feature>
<evidence type="ECO:0000256" key="2">
    <source>
        <dbReference type="SAM" id="Phobius"/>
    </source>
</evidence>
<feature type="compositionally biased region" description="Low complexity" evidence="1">
    <location>
        <begin position="110"/>
        <end position="128"/>
    </location>
</feature>
<keyword evidence="2" id="KW-0472">Membrane</keyword>
<feature type="compositionally biased region" description="Basic and acidic residues" evidence="1">
    <location>
        <begin position="92"/>
        <end position="104"/>
    </location>
</feature>
<feature type="region of interest" description="Disordered" evidence="1">
    <location>
        <begin position="1"/>
        <end position="79"/>
    </location>
</feature>